<sequence length="323" mass="34505">MTAAAQFSPLPQWPLYGLTDDLFPTLERWSAEGKRAALATLVSIIGSSPRPLGSEMAICEDGEVQGYVSGGCVEAAVRAEALDCLKDGQPRMLDYGAGSPVLDIQLTCGGRIGIFVRAVPDLSAHVAALRAARENRSPVTLLTDLDTGNMQFCEEAHSTGNEAGRFFRQYLPPLRLILSGGDPITLAILSLSGLMGLETILLRPYGPPEPPPGLSPARYIRGSLDAALPTLALDRWTAVYSLTHDALSDLTLTAHTLKSEAFCVSILGSRRKIPGRLEALRAAGVPENAFSRLHLPAGLEIGARTPMEIALSILTQMIATRPR</sequence>
<dbReference type="Pfam" id="PF02625">
    <property type="entry name" value="XdhC_CoxI"/>
    <property type="match status" value="1"/>
</dbReference>
<dbReference type="InterPro" id="IPR027051">
    <property type="entry name" value="XdhC_Rossmann_dom"/>
</dbReference>
<dbReference type="RefSeq" id="WP_041110917.1">
    <property type="nucleotide sequence ID" value="NZ_CP004373.1"/>
</dbReference>
<evidence type="ECO:0000313" key="3">
    <source>
        <dbReference type="EMBL" id="AHK70382.1"/>
    </source>
</evidence>
<dbReference type="InterPro" id="IPR003777">
    <property type="entry name" value="XdhC_CoxI"/>
</dbReference>
<dbReference type="InterPro" id="IPR052698">
    <property type="entry name" value="MoCofactor_Util/Proc"/>
</dbReference>
<proteinExistence type="predicted"/>
<evidence type="ECO:0000313" key="4">
    <source>
        <dbReference type="Proteomes" id="UP000031656"/>
    </source>
</evidence>
<dbReference type="EMBL" id="CP004373">
    <property type="protein sequence ID" value="AHK70382.1"/>
    <property type="molecule type" value="Genomic_DNA"/>
</dbReference>
<accession>A0A067Z2U0</accession>
<dbReference type="HOGENOM" id="CLU_041115_2_0_5"/>
<organism evidence="3 4">
    <name type="scientific">Gluconobacter oxydans DSM 3504</name>
    <dbReference type="NCBI Taxonomy" id="1288313"/>
    <lineage>
        <taxon>Bacteria</taxon>
        <taxon>Pseudomonadati</taxon>
        <taxon>Pseudomonadota</taxon>
        <taxon>Alphaproteobacteria</taxon>
        <taxon>Acetobacterales</taxon>
        <taxon>Acetobacteraceae</taxon>
        <taxon>Gluconobacter</taxon>
    </lineage>
</organism>
<gene>
    <name evidence="3" type="ORF">GLS_c04650</name>
</gene>
<evidence type="ECO:0000259" key="2">
    <source>
        <dbReference type="Pfam" id="PF13478"/>
    </source>
</evidence>
<dbReference type="KEGG" id="goy:GLS_c04650"/>
<dbReference type="AlphaFoldDB" id="A0A067Z2U0"/>
<name>A0A067Z2U0_GLUOY</name>
<dbReference type="Gene3D" id="3.40.50.720">
    <property type="entry name" value="NAD(P)-binding Rossmann-like Domain"/>
    <property type="match status" value="1"/>
</dbReference>
<evidence type="ECO:0000259" key="1">
    <source>
        <dbReference type="Pfam" id="PF02625"/>
    </source>
</evidence>
<dbReference type="PANTHER" id="PTHR30388">
    <property type="entry name" value="ALDEHYDE OXIDOREDUCTASE MOLYBDENUM COFACTOR ASSEMBLY PROTEIN"/>
    <property type="match status" value="1"/>
</dbReference>
<dbReference type="Pfam" id="PF13478">
    <property type="entry name" value="XdhC_C"/>
    <property type="match status" value="1"/>
</dbReference>
<dbReference type="GeneID" id="56904711"/>
<dbReference type="PANTHER" id="PTHR30388:SF4">
    <property type="entry name" value="MOLYBDENUM COFACTOR INSERTION CHAPERONE PAOD"/>
    <property type="match status" value="1"/>
</dbReference>
<feature type="domain" description="XdhC Rossmann" evidence="2">
    <location>
        <begin position="176"/>
        <end position="317"/>
    </location>
</feature>
<protein>
    <submittedName>
        <fullName evidence="3">Putative xanthine dehydrogenase maturation factor</fullName>
    </submittedName>
</protein>
<feature type="domain" description="XdhC- CoxI" evidence="1">
    <location>
        <begin position="29"/>
        <end position="96"/>
    </location>
</feature>
<reference evidence="3 4" key="1">
    <citation type="journal article" date="2015" name="Appl. Microbiol. Biotechnol.">
        <title>The consequence of an additional NADH dehydrogenase paralog on the growth of Gluconobacter oxydans DSM3504.</title>
        <authorList>
            <person name="Kostner D."/>
            <person name="Luchterhand B."/>
            <person name="Junker A."/>
            <person name="Volland S."/>
            <person name="Daniel R."/>
            <person name="Buchs J."/>
            <person name="Liebl W."/>
            <person name="Ehrenreich A."/>
        </authorList>
    </citation>
    <scope>NUCLEOTIDE SEQUENCE [LARGE SCALE GENOMIC DNA]</scope>
    <source>
        <strain evidence="3">DSM 3504</strain>
    </source>
</reference>
<dbReference type="Proteomes" id="UP000031656">
    <property type="component" value="Chromosome"/>
</dbReference>